<gene>
    <name evidence="2" type="ORF">Sru01_19240</name>
</gene>
<organism evidence="2 3">
    <name type="scientific">Sphaerisporangium rufum</name>
    <dbReference type="NCBI Taxonomy" id="1381558"/>
    <lineage>
        <taxon>Bacteria</taxon>
        <taxon>Bacillati</taxon>
        <taxon>Actinomycetota</taxon>
        <taxon>Actinomycetes</taxon>
        <taxon>Streptosporangiales</taxon>
        <taxon>Streptosporangiaceae</taxon>
        <taxon>Sphaerisporangium</taxon>
    </lineage>
</organism>
<dbReference type="EMBL" id="BOOU01000030">
    <property type="protein sequence ID" value="GII76942.1"/>
    <property type="molecule type" value="Genomic_DNA"/>
</dbReference>
<accession>A0A919R4K8</accession>
<dbReference type="Proteomes" id="UP000655287">
    <property type="component" value="Unassembled WGS sequence"/>
</dbReference>
<name>A0A919R4K8_9ACTN</name>
<evidence type="ECO:0000313" key="3">
    <source>
        <dbReference type="Proteomes" id="UP000655287"/>
    </source>
</evidence>
<protein>
    <submittedName>
        <fullName evidence="2">Uncharacterized protein</fullName>
    </submittedName>
</protein>
<comment type="caution">
    <text evidence="2">The sequence shown here is derived from an EMBL/GenBank/DDBJ whole genome shotgun (WGS) entry which is preliminary data.</text>
</comment>
<evidence type="ECO:0000313" key="2">
    <source>
        <dbReference type="EMBL" id="GII76942.1"/>
    </source>
</evidence>
<feature type="region of interest" description="Disordered" evidence="1">
    <location>
        <begin position="1"/>
        <end position="40"/>
    </location>
</feature>
<keyword evidence="3" id="KW-1185">Reference proteome</keyword>
<proteinExistence type="predicted"/>
<reference evidence="2" key="1">
    <citation type="submission" date="2021-01" db="EMBL/GenBank/DDBJ databases">
        <title>Whole genome shotgun sequence of Sphaerisporangium rufum NBRC 109079.</title>
        <authorList>
            <person name="Komaki H."/>
            <person name="Tamura T."/>
        </authorList>
    </citation>
    <scope>NUCLEOTIDE SEQUENCE</scope>
    <source>
        <strain evidence="2">NBRC 109079</strain>
    </source>
</reference>
<dbReference type="AlphaFoldDB" id="A0A919R4K8"/>
<evidence type="ECO:0000256" key="1">
    <source>
        <dbReference type="SAM" id="MobiDB-lite"/>
    </source>
</evidence>
<feature type="compositionally biased region" description="Gly residues" evidence="1">
    <location>
        <begin position="9"/>
        <end position="22"/>
    </location>
</feature>
<sequence>MAEAEAGRGGRGHGAGRAGRGPGAVQEAAGDPAHEMTGRHIRRSYRLVSMQGTGAREMFGHFARVL</sequence>